<organism evidence="1 2">
    <name type="scientific">Paucidesulfovibrio gracilis DSM 16080</name>
    <dbReference type="NCBI Taxonomy" id="1121449"/>
    <lineage>
        <taxon>Bacteria</taxon>
        <taxon>Pseudomonadati</taxon>
        <taxon>Thermodesulfobacteriota</taxon>
        <taxon>Desulfovibrionia</taxon>
        <taxon>Desulfovibrionales</taxon>
        <taxon>Desulfovibrionaceae</taxon>
        <taxon>Paucidesulfovibrio</taxon>
    </lineage>
</organism>
<dbReference type="Pfam" id="PF00543">
    <property type="entry name" value="P-II"/>
    <property type="match status" value="1"/>
</dbReference>
<dbReference type="AlphaFoldDB" id="A0A1T4Y7B3"/>
<accession>A0A1T4Y7B3</accession>
<dbReference type="GO" id="GO:0030234">
    <property type="term" value="F:enzyme regulator activity"/>
    <property type="evidence" value="ECO:0007669"/>
    <property type="project" value="InterPro"/>
</dbReference>
<dbReference type="InterPro" id="IPR002187">
    <property type="entry name" value="N-reg_PII"/>
</dbReference>
<dbReference type="PROSITE" id="PS51343">
    <property type="entry name" value="PII_GLNB_DOM"/>
    <property type="match status" value="1"/>
</dbReference>
<dbReference type="InterPro" id="IPR015867">
    <property type="entry name" value="N-reg_PII/ATP_PRibTrfase_C"/>
</dbReference>
<name>A0A1T4Y7B3_9BACT</name>
<sequence>MQLKCILAMVKPNLTDKVVDAAKAVGATGATIMSASGTGIREAKSFFGLCLDVRTDIILFLVNEETVSPVIKAVEQAGKFHEPGTGIAFVLPVDQAVGLQSQFRNEEK</sequence>
<dbReference type="Proteomes" id="UP000190027">
    <property type="component" value="Unassembled WGS sequence"/>
</dbReference>
<dbReference type="SUPFAM" id="SSF54913">
    <property type="entry name" value="GlnB-like"/>
    <property type="match status" value="1"/>
</dbReference>
<evidence type="ECO:0000313" key="2">
    <source>
        <dbReference type="Proteomes" id="UP000190027"/>
    </source>
</evidence>
<dbReference type="EMBL" id="FUYC01000034">
    <property type="protein sequence ID" value="SKA97610.1"/>
    <property type="molecule type" value="Genomic_DNA"/>
</dbReference>
<dbReference type="SMART" id="SM00938">
    <property type="entry name" value="P-II"/>
    <property type="match status" value="1"/>
</dbReference>
<gene>
    <name evidence="1" type="ORF">SAMN02745704_02860</name>
</gene>
<dbReference type="InterPro" id="IPR011322">
    <property type="entry name" value="N-reg_PII-like_a/b"/>
</dbReference>
<proteinExistence type="predicted"/>
<dbReference type="GO" id="GO:0006808">
    <property type="term" value="P:regulation of nitrogen utilization"/>
    <property type="evidence" value="ECO:0007669"/>
    <property type="project" value="InterPro"/>
</dbReference>
<evidence type="ECO:0000313" key="1">
    <source>
        <dbReference type="EMBL" id="SKA97610.1"/>
    </source>
</evidence>
<dbReference type="RefSeq" id="WP_078718399.1">
    <property type="nucleotide sequence ID" value="NZ_FUYC01000034.1"/>
</dbReference>
<dbReference type="Gene3D" id="3.30.70.120">
    <property type="match status" value="1"/>
</dbReference>
<reference evidence="1 2" key="1">
    <citation type="submission" date="2017-02" db="EMBL/GenBank/DDBJ databases">
        <authorList>
            <person name="Peterson S.W."/>
        </authorList>
    </citation>
    <scope>NUCLEOTIDE SEQUENCE [LARGE SCALE GENOMIC DNA]</scope>
    <source>
        <strain evidence="1 2">DSM 16080</strain>
    </source>
</reference>
<protein>
    <submittedName>
        <fullName evidence="1">Nitrogen regulatory protein P-II family</fullName>
    </submittedName>
</protein>
<dbReference type="PRINTS" id="PR00340">
    <property type="entry name" value="PIIGLNB"/>
</dbReference>
<dbReference type="STRING" id="1121449.SAMN02745704_02860"/>
<dbReference type="OrthoDB" id="9803021at2"/>
<keyword evidence="2" id="KW-1185">Reference proteome</keyword>